<comment type="subunit">
    <text evidence="8">Interacts with E1B-55k.</text>
</comment>
<evidence type="ECO:0000256" key="3">
    <source>
        <dbReference type="ARBA" id="ARBA00006872"/>
    </source>
</evidence>
<dbReference type="Proteomes" id="UP000123387">
    <property type="component" value="Segment"/>
</dbReference>
<evidence type="ECO:0000256" key="7">
    <source>
        <dbReference type="ARBA" id="ARBA00044723"/>
    </source>
</evidence>
<dbReference type="GeneID" id="11763516"/>
<dbReference type="GO" id="GO:0030430">
    <property type="term" value="C:host cell cytoplasm"/>
    <property type="evidence" value="ECO:0007669"/>
    <property type="project" value="UniProtKB-SubCell"/>
</dbReference>
<keyword evidence="6" id="KW-1035">Host cytoplasm</keyword>
<dbReference type="KEGG" id="vg:11763516"/>
<comment type="similarity">
    <text evidence="3">Belongs to the adenoviridae E4 30 to 34 kDa protein family.</text>
</comment>
<proteinExistence type="inferred from homology"/>
<evidence type="ECO:0000256" key="5">
    <source>
        <dbReference type="ARBA" id="ARBA00022562"/>
    </source>
</evidence>
<accession>D3X7D3</accession>
<evidence type="ECO:0000256" key="4">
    <source>
        <dbReference type="ARBA" id="ARBA00022518"/>
    </source>
</evidence>
<reference evidence="9 10" key="1">
    <citation type="journal article" date="2010" name="J. Virol.">
        <title>Host range, prevalence, and genetic diversity of adenoviruses in bats.</title>
        <authorList>
            <person name="Li Y."/>
            <person name="Ge X."/>
            <person name="Zhang H."/>
            <person name="Zhou P."/>
            <person name="Zhu Y."/>
            <person name="Zhang Y."/>
            <person name="Yuan J."/>
            <person name="Wang L.F."/>
            <person name="Shi Z."/>
        </authorList>
    </citation>
    <scope>NUCLEOTIDE SEQUENCE [LARGE SCALE GENOMIC DNA]</scope>
    <source>
        <strain evidence="9">TJM</strain>
    </source>
</reference>
<keyword evidence="4" id="KW-0244">Early protein</keyword>
<sequence>MAARPAPGHPSHVTTVVRAPAYCNSFALCYEMPIPWTEILSAHEKILLGNHTCCAGLELIFHKHDCLAEPQRWRLHCHCDDPQSLQCLSGKHVIKNVVLDFIKGARVNRLQLWFREFINSGRPDEITYVASVMYNGVHFLYFRLCFTYDVQQVCLDLIRTCLSPEMGMLIRGTFGHWLVLTCDMCALHKLGCLKRCAVKTRRIIKTMLNAIENMEIVTFSYLTSRGEERRRSALRQAMLYGHCRSIRNLAEVTMGTFLHV</sequence>
<dbReference type="GO" id="GO:0042025">
    <property type="term" value="C:host cell nucleus"/>
    <property type="evidence" value="ECO:0007669"/>
    <property type="project" value="UniProtKB-SubCell"/>
</dbReference>
<evidence type="ECO:0000256" key="6">
    <source>
        <dbReference type="ARBA" id="ARBA00023200"/>
    </source>
</evidence>
<dbReference type="OrthoDB" id="5555at10239"/>
<evidence type="ECO:0000256" key="2">
    <source>
        <dbReference type="ARBA" id="ARBA00004192"/>
    </source>
</evidence>
<organism evidence="9 10">
    <name type="scientific">bat adenovirus 3</name>
    <dbReference type="NCBI Taxonomy" id="2758098"/>
    <lineage>
        <taxon>Viruses</taxon>
        <taxon>Varidnaviria</taxon>
        <taxon>Bamfordvirae</taxon>
        <taxon>Preplasmiviricota</taxon>
        <taxon>Polisuviricotina</taxon>
        <taxon>Pharingeaviricetes</taxon>
        <taxon>Rowavirales</taxon>
        <taxon>Adenoviridae</taxon>
        <taxon>Mastadenovirus</taxon>
        <taxon>Mastadenovirus musauriti</taxon>
        <taxon>Bat mastadenovirus A</taxon>
    </lineage>
</organism>
<dbReference type="RefSeq" id="YP_005271202.1">
    <property type="nucleotide sequence ID" value="NC_016895.2"/>
</dbReference>
<dbReference type="Pfam" id="PF04528">
    <property type="entry name" value="Adeno_E4_34"/>
    <property type="match status" value="1"/>
</dbReference>
<evidence type="ECO:0000313" key="10">
    <source>
        <dbReference type="Proteomes" id="UP000123387"/>
    </source>
</evidence>
<keyword evidence="10" id="KW-1185">Reference proteome</keyword>
<comment type="subcellular location">
    <subcellularLocation>
        <location evidence="2">Host cytoplasm</location>
    </subcellularLocation>
    <subcellularLocation>
        <location evidence="1">Host nucleus</location>
    </subcellularLocation>
</comment>
<evidence type="ECO:0000313" key="9">
    <source>
        <dbReference type="EMBL" id="ADD17122.1"/>
    </source>
</evidence>
<dbReference type="InterPro" id="IPR007615">
    <property type="entry name" value="Adenovirus_E4_30/34"/>
</dbReference>
<protein>
    <submittedName>
        <fullName evidence="9">Protein E4 34K</fullName>
    </submittedName>
</protein>
<keyword evidence="5" id="KW-1048">Host nucleus</keyword>
<evidence type="ECO:0000256" key="8">
    <source>
        <dbReference type="ARBA" id="ARBA00044760"/>
    </source>
</evidence>
<dbReference type="EMBL" id="GU226970">
    <property type="protein sequence ID" value="ADD17122.1"/>
    <property type="molecule type" value="Genomic_DNA"/>
</dbReference>
<evidence type="ECO:0000256" key="1">
    <source>
        <dbReference type="ARBA" id="ARBA00004147"/>
    </source>
</evidence>
<name>D3X7D3_9ADEN</name>
<comment type="function">
    <text evidence="7">Plays a major role to prevent cellular inhibition of viral genome replication by nuclear bodies. Assembles an SCF-like E3 ubiquitin ligase complex based on the cellular proteins ELOB, ELOC, CUL5 and RBX1, in cooperation with viral E1B-55K. This viral RING-type ligase ubiquitinates cellular substrates prior to proteasomal degradation: p53/TP53, LIG4, MRE11-RAD50-NBS1 (MRN) complex, ITGA3, DAXX and BLM.</text>
</comment>